<dbReference type="PANTHER" id="PTHR43881:SF1">
    <property type="entry name" value="GAMMA-GLUTAMYLTRANSPEPTIDASE (AFU_ORTHOLOGUE AFUA_4G13580)"/>
    <property type="match status" value="1"/>
</dbReference>
<dbReference type="EMBL" id="JARXVQ010000001">
    <property type="protein sequence ID" value="MDH6181071.1"/>
    <property type="molecule type" value="Genomic_DNA"/>
</dbReference>
<dbReference type="EC" id="3.4.19.13" evidence="1"/>
<evidence type="ECO:0000313" key="1">
    <source>
        <dbReference type="EMBL" id="MDH6181071.1"/>
    </source>
</evidence>
<dbReference type="PANTHER" id="PTHR43881">
    <property type="entry name" value="GAMMA-GLUTAMYLTRANSPEPTIDASE (AFU_ORTHOLOGUE AFUA_4G13580)"/>
    <property type="match status" value="1"/>
</dbReference>
<gene>
    <name evidence="1" type="ORF">M2152_001253</name>
</gene>
<dbReference type="PRINTS" id="PR01210">
    <property type="entry name" value="GGTRANSPTASE"/>
</dbReference>
<comment type="caution">
    <text evidence="1">The sequence shown here is derived from an EMBL/GenBank/DDBJ whole genome shotgun (WGS) entry which is preliminary data.</text>
</comment>
<accession>A0ABT6KM28</accession>
<dbReference type="EC" id="2.3.2.2" evidence="1"/>
<dbReference type="GO" id="GO:0036374">
    <property type="term" value="F:glutathione hydrolase activity"/>
    <property type="evidence" value="ECO:0007669"/>
    <property type="project" value="UniProtKB-EC"/>
</dbReference>
<dbReference type="Proteomes" id="UP001160142">
    <property type="component" value="Unassembled WGS sequence"/>
</dbReference>
<dbReference type="InterPro" id="IPR043137">
    <property type="entry name" value="GGT_ssub_C"/>
</dbReference>
<dbReference type="Pfam" id="PF01019">
    <property type="entry name" value="G_glu_transpept"/>
    <property type="match status" value="1"/>
</dbReference>
<keyword evidence="1" id="KW-0808">Transferase</keyword>
<keyword evidence="2" id="KW-1185">Reference proteome</keyword>
<organism evidence="1 2">
    <name type="scientific">Antiquaquibacter oligotrophicus</name>
    <dbReference type="NCBI Taxonomy" id="2880260"/>
    <lineage>
        <taxon>Bacteria</taxon>
        <taxon>Bacillati</taxon>
        <taxon>Actinomycetota</taxon>
        <taxon>Actinomycetes</taxon>
        <taxon>Micrococcales</taxon>
        <taxon>Microbacteriaceae</taxon>
        <taxon>Antiquaquibacter</taxon>
    </lineage>
</organism>
<reference evidence="1 2" key="1">
    <citation type="submission" date="2023-04" db="EMBL/GenBank/DDBJ databases">
        <title>Genome Encyclopedia of Bacteria and Archaea VI: Functional Genomics of Type Strains.</title>
        <authorList>
            <person name="Whitman W."/>
        </authorList>
    </citation>
    <scope>NUCLEOTIDE SEQUENCE [LARGE SCALE GENOMIC DNA]</scope>
    <source>
        <strain evidence="1 2">SG_E_30_P1</strain>
    </source>
</reference>
<evidence type="ECO:0000313" key="2">
    <source>
        <dbReference type="Proteomes" id="UP001160142"/>
    </source>
</evidence>
<sequence>MTIDTGLSTRSGISLPRGSGMGGGIVPGVFDQAESMRPTIYGERWAIVGGHPLVSEVGADILRRGGNAIDAGVAAGFASNVVQVEMCNLGGIAPILVREAGASDVQAVAGVGTWGARADLNEIANAYDGALPLGGVPSIVPGAVSGWLTSLSRFGTMSLPEILAAPIDLARDGFLLDPRTASHLERMGAGFSRWDTSSAVYRPNGSPLRAGERLRQPALANTLQRLSDAAAAATAEGLDREAAIEAAHTLFYAGDIAETIAAFVTERGGYLDKEDLAGFRADVTPAPSVRFGTWDVHVTPTWSQGLVIAQALGILEKRGIRSIQDGSVDYAHEIIEALKLAFSERERAYGDPRFTAESADDLLADDHLASLAALIGERALPNMPTVSQAGPALPSTTAIVVVDADGAAFSTSPSDTIDGAPVIPELGIICSPRGVQSRLVEGHPNALRPGGRPCVTPAAVIALGSGDDVWAAACPGGDVIVQAIVQAMLQHDVYGKTPQAAVEAPRLFGSSYPGGFHPHPVGESLVFVEAGLGNDVAAGLEERGHEIIDWPANEFDAGSVQTIVTTTAPGGARLLAAGADSRRTAYAQAR</sequence>
<dbReference type="GO" id="GO:0103068">
    <property type="term" value="F:leukotriene C4 gamma-glutamyl transferase activity"/>
    <property type="evidence" value="ECO:0007669"/>
    <property type="project" value="UniProtKB-EC"/>
</dbReference>
<keyword evidence="1" id="KW-0012">Acyltransferase</keyword>
<dbReference type="RefSeq" id="WP_322133393.1">
    <property type="nucleotide sequence ID" value="NZ_CP085036.1"/>
</dbReference>
<dbReference type="InterPro" id="IPR029055">
    <property type="entry name" value="Ntn_hydrolases_N"/>
</dbReference>
<name>A0ABT6KM28_9MICO</name>
<dbReference type="InterPro" id="IPR052896">
    <property type="entry name" value="GGT-like_enzyme"/>
</dbReference>
<dbReference type="Gene3D" id="3.60.20.40">
    <property type="match status" value="1"/>
</dbReference>
<dbReference type="Gene3D" id="1.10.246.130">
    <property type="match status" value="1"/>
</dbReference>
<dbReference type="SUPFAM" id="SSF56235">
    <property type="entry name" value="N-terminal nucleophile aminohydrolases (Ntn hydrolases)"/>
    <property type="match status" value="1"/>
</dbReference>
<proteinExistence type="predicted"/>
<protein>
    <submittedName>
        <fullName evidence="1">Gamma-glutamyltranspeptidase/glutathione hydrolase</fullName>
        <ecNumber evidence="1">2.3.2.2</ecNumber>
        <ecNumber evidence="1">3.4.19.13</ecNumber>
    </submittedName>
</protein>
<dbReference type="InterPro" id="IPR043138">
    <property type="entry name" value="GGT_lsub"/>
</dbReference>
<keyword evidence="1" id="KW-0378">Hydrolase</keyword>